<keyword evidence="1" id="KW-1133">Transmembrane helix</keyword>
<comment type="caution">
    <text evidence="2">The sequence shown here is derived from an EMBL/GenBank/DDBJ whole genome shotgun (WGS) entry which is preliminary data.</text>
</comment>
<feature type="transmembrane region" description="Helical" evidence="1">
    <location>
        <begin position="542"/>
        <end position="564"/>
    </location>
</feature>
<dbReference type="RefSeq" id="WP_281902966.1">
    <property type="nucleotide sequence ID" value="NZ_BSDI01000048.1"/>
</dbReference>
<evidence type="ECO:0000313" key="2">
    <source>
        <dbReference type="EMBL" id="GLI01721.1"/>
    </source>
</evidence>
<accession>A0ABQ5R5A3</accession>
<name>A0ABQ5R5A3_9ACTN</name>
<feature type="transmembrane region" description="Helical" evidence="1">
    <location>
        <begin position="425"/>
        <end position="450"/>
    </location>
</feature>
<reference evidence="2" key="1">
    <citation type="submission" date="2022-12" db="EMBL/GenBank/DDBJ databases">
        <title>New Phytohabitans aurantiacus sp. RD004123 nov., an actinomycete isolated from soil.</title>
        <authorList>
            <person name="Triningsih D.W."/>
            <person name="Harunari E."/>
            <person name="Igarashi Y."/>
        </authorList>
    </citation>
    <scope>NUCLEOTIDE SEQUENCE</scope>
    <source>
        <strain evidence="2">RD004123</strain>
    </source>
</reference>
<proteinExistence type="predicted"/>
<evidence type="ECO:0000256" key="1">
    <source>
        <dbReference type="SAM" id="Phobius"/>
    </source>
</evidence>
<sequence length="619" mass="66083">MGRFAQIMVIGVSLVIAWPSPARADLGEETALAERYAPVVRLVAQEEECGYGEPYLPLDVDRLFDQQTVALRGPWTPTDLVKIGPSADDLSEGRYEYHLDFPGDPLNPGCGYERWGDRITGTSRPTVYAHVATDPAAPGKLALQYWFFYVFNDYNNKHEGDWEMIQLIFNASSASAALQTSPVAVGYSQHEGAERAAWGSSKLELVDGTRPVVHPAAGSHANHYEEALYLGSSASEGVGCDDSTSPTVEIRPVVRTIPQDPALARASFPWIGFEGRWGELQQAFYNGPTGPAMKRSWSEPITWSDDSWRDEAYAVPAGGLLGTGATDFFCRSVGAGSDALRQVVSEPSTTLLVIAALLALALYIASRTTWHPADPLPMARRRAWGQTLVAAARMYRRRWLLFAGIGLIFLPITVLGTALENLLSGLAWVGAMLTLAGVGLVMAVTAIALAEVDAGRDVGPVQAYRMGLTRYPKLLGALAVALVVVLPLTLSLVLVPLGVWLAGRWALLAPVVTLEDPPPGPLRALRRSAELVRGRWFRVTSLSVAAIALALALGPVIGTLLILFTDMPFGLLNVVSGAVYALAMPLAALTTAYAYADAATAAPDPVGAAALAPDRASAG</sequence>
<gene>
    <name evidence="2" type="ORF">Pa4123_69970</name>
</gene>
<feature type="transmembrane region" description="Helical" evidence="1">
    <location>
        <begin position="351"/>
        <end position="370"/>
    </location>
</feature>
<dbReference type="Proteomes" id="UP001144280">
    <property type="component" value="Unassembled WGS sequence"/>
</dbReference>
<feature type="transmembrane region" description="Helical" evidence="1">
    <location>
        <begin position="474"/>
        <end position="502"/>
    </location>
</feature>
<feature type="transmembrane region" description="Helical" evidence="1">
    <location>
        <begin position="571"/>
        <end position="596"/>
    </location>
</feature>
<evidence type="ECO:0008006" key="4">
    <source>
        <dbReference type="Google" id="ProtNLM"/>
    </source>
</evidence>
<keyword evidence="1" id="KW-0812">Transmembrane</keyword>
<dbReference type="PANTHER" id="PTHR48174:SF5">
    <property type="entry name" value="VACUOLAR PROTEIN SORTING-ASSOCIATED PROTEIN 62"/>
    <property type="match status" value="1"/>
</dbReference>
<protein>
    <recommendedName>
        <fullName evidence="4">DUF946 domain-containing protein</fullName>
    </recommendedName>
</protein>
<dbReference type="PANTHER" id="PTHR48174">
    <property type="entry name" value="DUF946 FAMILY PROTEIN"/>
    <property type="match status" value="1"/>
</dbReference>
<evidence type="ECO:0000313" key="3">
    <source>
        <dbReference type="Proteomes" id="UP001144280"/>
    </source>
</evidence>
<feature type="transmembrane region" description="Helical" evidence="1">
    <location>
        <begin position="399"/>
        <end position="419"/>
    </location>
</feature>
<dbReference type="EMBL" id="BSDI01000048">
    <property type="protein sequence ID" value="GLI01721.1"/>
    <property type="molecule type" value="Genomic_DNA"/>
</dbReference>
<organism evidence="2 3">
    <name type="scientific">Phytohabitans aurantiacus</name>
    <dbReference type="NCBI Taxonomy" id="3016789"/>
    <lineage>
        <taxon>Bacteria</taxon>
        <taxon>Bacillati</taxon>
        <taxon>Actinomycetota</taxon>
        <taxon>Actinomycetes</taxon>
        <taxon>Micromonosporales</taxon>
        <taxon>Micromonosporaceae</taxon>
    </lineage>
</organism>
<keyword evidence="3" id="KW-1185">Reference proteome</keyword>
<keyword evidence="1" id="KW-0472">Membrane</keyword>